<keyword evidence="7 14" id="KW-0694">RNA-binding</keyword>
<protein>
    <recommendedName>
        <fullName evidence="14">ATP-dependent RNA helicase</fullName>
        <ecNumber evidence="14">3.6.4.13</ecNumber>
    </recommendedName>
</protein>
<feature type="compositionally biased region" description="Acidic residues" evidence="15">
    <location>
        <begin position="75"/>
        <end position="84"/>
    </location>
</feature>
<dbReference type="GO" id="GO:0005524">
    <property type="term" value="F:ATP binding"/>
    <property type="evidence" value="ECO:0007669"/>
    <property type="project" value="UniProtKB-UniRule"/>
</dbReference>
<dbReference type="Proteomes" id="UP000018468">
    <property type="component" value="Linkage group LG7"/>
</dbReference>
<proteinExistence type="inferred from homology"/>
<dbReference type="InterPro" id="IPR000629">
    <property type="entry name" value="RNA-helicase_DEAD-box_CS"/>
</dbReference>
<evidence type="ECO:0000256" key="8">
    <source>
        <dbReference type="ARBA" id="ARBA00023242"/>
    </source>
</evidence>
<dbReference type="InterPro" id="IPR001650">
    <property type="entry name" value="Helicase_C-like"/>
</dbReference>
<evidence type="ECO:0000313" key="20">
    <source>
        <dbReference type="Proteomes" id="UP000018468"/>
    </source>
</evidence>
<comment type="subcellular location">
    <subcellularLocation>
        <location evidence="1">Nucleus</location>
    </subcellularLocation>
</comment>
<comment type="catalytic activity">
    <reaction evidence="10 14">
        <text>ATP + H2O = ADP + phosphate + H(+)</text>
        <dbReference type="Rhea" id="RHEA:13065"/>
        <dbReference type="ChEBI" id="CHEBI:15377"/>
        <dbReference type="ChEBI" id="CHEBI:15378"/>
        <dbReference type="ChEBI" id="CHEBI:30616"/>
        <dbReference type="ChEBI" id="CHEBI:43474"/>
        <dbReference type="ChEBI" id="CHEBI:456216"/>
        <dbReference type="EC" id="3.6.4.13"/>
    </reaction>
</comment>
<evidence type="ECO:0000256" key="6">
    <source>
        <dbReference type="ARBA" id="ARBA00022840"/>
    </source>
</evidence>
<evidence type="ECO:0000256" key="11">
    <source>
        <dbReference type="ARBA" id="ARBA00054398"/>
    </source>
</evidence>
<accession>W5N5V9</accession>
<evidence type="ECO:0000256" key="4">
    <source>
        <dbReference type="ARBA" id="ARBA00022801"/>
    </source>
</evidence>
<evidence type="ECO:0000256" key="5">
    <source>
        <dbReference type="ARBA" id="ARBA00022806"/>
    </source>
</evidence>
<feature type="domain" description="DEAD-box RNA helicase Q" evidence="18">
    <location>
        <begin position="195"/>
        <end position="223"/>
    </location>
</feature>
<organism evidence="19 20">
    <name type="scientific">Lepisosteus oculatus</name>
    <name type="common">Spotted gar</name>
    <dbReference type="NCBI Taxonomy" id="7918"/>
    <lineage>
        <taxon>Eukaryota</taxon>
        <taxon>Metazoa</taxon>
        <taxon>Chordata</taxon>
        <taxon>Craniata</taxon>
        <taxon>Vertebrata</taxon>
        <taxon>Euteleostomi</taxon>
        <taxon>Actinopterygii</taxon>
        <taxon>Neopterygii</taxon>
        <taxon>Holostei</taxon>
        <taxon>Semionotiformes</taxon>
        <taxon>Lepisosteidae</taxon>
        <taxon>Lepisosteus</taxon>
    </lineage>
</organism>
<keyword evidence="8" id="KW-0539">Nucleus</keyword>
<keyword evidence="6 14" id="KW-0067">ATP-binding</keyword>
<dbReference type="Bgee" id="ENSLOCG00000012997">
    <property type="expression patterns" value="Expressed in ovary and 13 other cell types or tissues"/>
</dbReference>
<dbReference type="FunFam" id="3.40.50.300:FF:001059">
    <property type="entry name" value="ATP-dependent RNA helicase DDX24"/>
    <property type="match status" value="1"/>
</dbReference>
<evidence type="ECO:0000256" key="13">
    <source>
        <dbReference type="PROSITE-ProRule" id="PRU00552"/>
    </source>
</evidence>
<dbReference type="GeneTree" id="ENSGT00550000074847"/>
<keyword evidence="2" id="KW-0597">Phosphoprotein</keyword>
<feature type="compositionally biased region" description="Acidic residues" evidence="15">
    <location>
        <begin position="116"/>
        <end position="127"/>
    </location>
</feature>
<dbReference type="InterPro" id="IPR027417">
    <property type="entry name" value="P-loop_NTPase"/>
</dbReference>
<sequence length="803" mass="91486">MKTKRSKTNVFKTMFKSKRGIQVRGKWSPVEIDPDLFSEENMGGLICFEELRDYKLVDSTFTEEKKGKKRKLAVEEDCNPEEDSIQTQTQLKKKKKKKKKKKSQTQKMEPVGDTEIGNEADGEDAEDVQGVPQVEDMSSLQEDGIQTQAQPKKKRKKNKTVAEPQVAELPKPKQKVKNWTSAALSGSGSQMLDTSAWKDLFIPEPVLQALSSLGFKAPTPIQALALPPAIRDHMDILGAAETGSGKTLAFGIPMINAILEWRKAKDGQSEEMIDNPKEHGREVGAVCLSGPEPQETPADGDSVIEDMEFDFSSNQETNKSKMEDKRQNPLLGLVLTPTRELAVQVKHHLDAVAMFTGIKTAIVVGGMAPQKQARVLNRRPEIVIATPGRLWELIKERHPHLSNLKRLRCLVIDEADRMVEKGHFAELESLLEMLNDVQFNPMRQNFVFSATLTMVHQTPARILQKKKGKRLDQRSKLELLMERVGIRDKPKVIDLTRKQATVETLTETRIHCDTEEKDFYLYYFLLQYPGRTMVFANSIDCIKRLNSLLTILDCTPLPLHANMHQKQRLKNLERFAERDSCVLLTTDVAARGLDIPDVQHVIHYQVPRTSETYVHRSGRTARATKQGLSLLLIGPDDVMNFRKIYRTLGKDEELPMFPVQSKCMVAIKERVNLARKIEKIEYHNNRAKHHNSWFQQAAEALEIDLDDDLLIGKRKDEYEDKQHQQMVKGMKKHLKHVLSQPIFKTMMKTKYPTQMGRLPVFDLPAANVERALDTVSNQKQKKTNELFSDWELQQSVGRNQHGS</sequence>
<keyword evidence="20" id="KW-1185">Reference proteome</keyword>
<dbReference type="GO" id="GO:0003723">
    <property type="term" value="F:RNA binding"/>
    <property type="evidence" value="ECO:0007669"/>
    <property type="project" value="UniProtKB-UniRule"/>
</dbReference>
<reference evidence="19" key="3">
    <citation type="submission" date="2025-09" db="UniProtKB">
        <authorList>
            <consortium name="Ensembl"/>
        </authorList>
    </citation>
    <scope>IDENTIFICATION</scope>
</reference>
<dbReference type="InterPro" id="IPR011545">
    <property type="entry name" value="DEAD/DEAH_box_helicase_dom"/>
</dbReference>
<dbReference type="AlphaFoldDB" id="W5N5V9"/>
<comment type="function">
    <text evidence="14">RNA helicase.</text>
</comment>
<evidence type="ECO:0000256" key="3">
    <source>
        <dbReference type="ARBA" id="ARBA00022741"/>
    </source>
</evidence>
<keyword evidence="3 14" id="KW-0547">Nucleotide-binding</keyword>
<evidence type="ECO:0000256" key="10">
    <source>
        <dbReference type="ARBA" id="ARBA00047984"/>
    </source>
</evidence>
<reference evidence="19" key="2">
    <citation type="submission" date="2025-08" db="UniProtKB">
        <authorList>
            <consortium name="Ensembl"/>
        </authorList>
    </citation>
    <scope>IDENTIFICATION</scope>
</reference>
<dbReference type="PROSITE" id="PS00039">
    <property type="entry name" value="DEAD_ATP_HELICASE"/>
    <property type="match status" value="1"/>
</dbReference>
<dbReference type="PROSITE" id="PS51194">
    <property type="entry name" value="HELICASE_CTER"/>
    <property type="match status" value="1"/>
</dbReference>
<evidence type="ECO:0000256" key="1">
    <source>
        <dbReference type="ARBA" id="ARBA00004123"/>
    </source>
</evidence>
<name>W5N5V9_LEPOC</name>
<feature type="compositionally biased region" description="Basic residues" evidence="15">
    <location>
        <begin position="91"/>
        <end position="104"/>
    </location>
</feature>
<feature type="region of interest" description="Disordered" evidence="15">
    <location>
        <begin position="62"/>
        <end position="178"/>
    </location>
</feature>
<dbReference type="GO" id="GO:0005634">
    <property type="term" value="C:nucleus"/>
    <property type="evidence" value="ECO:0007669"/>
    <property type="project" value="UniProtKB-SubCell"/>
</dbReference>
<reference evidence="20" key="1">
    <citation type="submission" date="2011-12" db="EMBL/GenBank/DDBJ databases">
        <title>The Draft Genome of Lepisosteus oculatus.</title>
        <authorList>
            <consortium name="The Broad Institute Genome Assembly &amp; Analysis Group"/>
            <consortium name="Computational R&amp;D Group"/>
            <consortium name="and Sequencing Platform"/>
            <person name="Di Palma F."/>
            <person name="Alfoldi J."/>
            <person name="Johnson J."/>
            <person name="Berlin A."/>
            <person name="Gnerre S."/>
            <person name="Jaffe D."/>
            <person name="MacCallum I."/>
            <person name="Young S."/>
            <person name="Walker B.J."/>
            <person name="Lander E.S."/>
            <person name="Lindblad-Toh K."/>
        </authorList>
    </citation>
    <scope>NUCLEOTIDE SEQUENCE [LARGE SCALE GENOMIC DNA]</scope>
</reference>
<evidence type="ECO:0000256" key="2">
    <source>
        <dbReference type="ARBA" id="ARBA00022553"/>
    </source>
</evidence>
<evidence type="ECO:0000259" key="18">
    <source>
        <dbReference type="PROSITE" id="PS51195"/>
    </source>
</evidence>
<evidence type="ECO:0000256" key="15">
    <source>
        <dbReference type="SAM" id="MobiDB-lite"/>
    </source>
</evidence>
<dbReference type="CDD" id="cd18787">
    <property type="entry name" value="SF2_C_DEAD"/>
    <property type="match status" value="1"/>
</dbReference>
<feature type="domain" description="Helicase ATP-binding" evidence="16">
    <location>
        <begin position="227"/>
        <end position="470"/>
    </location>
</feature>
<dbReference type="PANTHER" id="PTHR24031">
    <property type="entry name" value="RNA HELICASE"/>
    <property type="match status" value="1"/>
</dbReference>
<keyword evidence="4 14" id="KW-0378">Hydrolase</keyword>
<comment type="domain">
    <text evidence="14">The Q motif is unique to and characteristic of the DEAD box family of RNA helicases and controls ATP binding and hydrolysis.</text>
</comment>
<evidence type="ECO:0000256" key="7">
    <source>
        <dbReference type="ARBA" id="ARBA00022884"/>
    </source>
</evidence>
<keyword evidence="5 14" id="KW-0347">Helicase</keyword>
<dbReference type="SMART" id="SM00487">
    <property type="entry name" value="DEXDc"/>
    <property type="match status" value="1"/>
</dbReference>
<dbReference type="GO" id="GO:0003724">
    <property type="term" value="F:RNA helicase activity"/>
    <property type="evidence" value="ECO:0007669"/>
    <property type="project" value="UniProtKB-EC"/>
</dbReference>
<dbReference type="SUPFAM" id="SSF52540">
    <property type="entry name" value="P-loop containing nucleoside triphosphate hydrolases"/>
    <property type="match status" value="2"/>
</dbReference>
<feature type="short sequence motif" description="Q motif" evidence="13">
    <location>
        <begin position="195"/>
        <end position="223"/>
    </location>
</feature>
<feature type="domain" description="Helicase C-terminal" evidence="17">
    <location>
        <begin position="520"/>
        <end position="665"/>
    </location>
</feature>
<dbReference type="EMBL" id="AHAT01018998">
    <property type="status" value="NOT_ANNOTATED_CDS"/>
    <property type="molecule type" value="Genomic_DNA"/>
</dbReference>
<comment type="similarity">
    <text evidence="9">Belongs to the DEAD box helicase family. DDX24/MAK5 subfamily.</text>
</comment>
<evidence type="ECO:0000259" key="17">
    <source>
        <dbReference type="PROSITE" id="PS51194"/>
    </source>
</evidence>
<comment type="subunit">
    <text evidence="12">Interacts with FADD. Interacts with RIPK1; this interaction disrupts RLR signaling activation of IFN-dependent transcription factor IRF7. Interacts with NIP7. Interacts with EP300; this interaction prevents TP53 acetylation mediated by EP300.</text>
</comment>
<evidence type="ECO:0000256" key="9">
    <source>
        <dbReference type="ARBA" id="ARBA00038457"/>
    </source>
</evidence>
<evidence type="ECO:0000256" key="12">
    <source>
        <dbReference type="ARBA" id="ARBA00064166"/>
    </source>
</evidence>
<dbReference type="PROSITE" id="PS51192">
    <property type="entry name" value="HELICASE_ATP_BIND_1"/>
    <property type="match status" value="1"/>
</dbReference>
<dbReference type="Gene3D" id="3.40.50.300">
    <property type="entry name" value="P-loop containing nucleotide triphosphate hydrolases"/>
    <property type="match status" value="2"/>
</dbReference>
<feature type="compositionally biased region" description="Polar residues" evidence="15">
    <location>
        <begin position="136"/>
        <end position="150"/>
    </location>
</feature>
<dbReference type="Pfam" id="PF00270">
    <property type="entry name" value="DEAD"/>
    <property type="match status" value="1"/>
</dbReference>
<dbReference type="InterPro" id="IPR014001">
    <property type="entry name" value="Helicase_ATP-bd"/>
</dbReference>
<dbReference type="EC" id="3.6.4.13" evidence="14"/>
<dbReference type="Pfam" id="PF00271">
    <property type="entry name" value="Helicase_C"/>
    <property type="match status" value="1"/>
</dbReference>
<dbReference type="Ensembl" id="ENSLOCT00000016048.1">
    <property type="protein sequence ID" value="ENSLOCP00000016018.1"/>
    <property type="gene ID" value="ENSLOCG00000012997.1"/>
</dbReference>
<dbReference type="PROSITE" id="PS51195">
    <property type="entry name" value="Q_MOTIF"/>
    <property type="match status" value="1"/>
</dbReference>
<dbReference type="InterPro" id="IPR014014">
    <property type="entry name" value="RNA_helicase_DEAD_Q_motif"/>
</dbReference>
<dbReference type="SMART" id="SM00490">
    <property type="entry name" value="HELICc"/>
    <property type="match status" value="1"/>
</dbReference>
<evidence type="ECO:0000259" key="16">
    <source>
        <dbReference type="PROSITE" id="PS51192"/>
    </source>
</evidence>
<dbReference type="CDD" id="cd17946">
    <property type="entry name" value="DEADc_DDX24"/>
    <property type="match status" value="1"/>
</dbReference>
<dbReference type="GO" id="GO:0016787">
    <property type="term" value="F:hydrolase activity"/>
    <property type="evidence" value="ECO:0007669"/>
    <property type="project" value="UniProtKB-KW"/>
</dbReference>
<evidence type="ECO:0000256" key="14">
    <source>
        <dbReference type="RuleBase" id="RU365068"/>
    </source>
</evidence>
<comment type="function">
    <text evidence="11">ATP-dependent RNA helicase that plays a role in various aspects of RNA metabolism including pre-mRNA splicing and is thereby involved in different biological processes such as cell cycle regulation or innate immunity. Plays an inhibitory role in TP53 transcriptional activity and subsequently in TP53 controlled cell growth arrest and senescence by inhibiting its EP300 mediated acetylation. Negatively regulates cytosolic RNA-mediated innate immune signaling at least in part by affecting RIPK1/IRF7 interactions. Alternatively, possesses antiviral activity by recognizing gammaherpesvirus transcripts in the context of lytic reactivation. Plays an essential role in cell cycle regulation in vascular smooth muscle cells by interacting with and regulating FANCA (Fanconi anemia complementation group A) mRNA.</text>
</comment>
<evidence type="ECO:0000313" key="19">
    <source>
        <dbReference type="Ensembl" id="ENSLOCP00000016018.1"/>
    </source>
</evidence>